<gene>
    <name evidence="2" type="ORF">BVU17_18640</name>
</gene>
<dbReference type="AlphaFoldDB" id="A0A2H5A4B6"/>
<proteinExistence type="predicted"/>
<keyword evidence="1" id="KW-0812">Transmembrane</keyword>
<evidence type="ECO:0000256" key="1">
    <source>
        <dbReference type="SAM" id="Phobius"/>
    </source>
</evidence>
<feature type="transmembrane region" description="Helical" evidence="1">
    <location>
        <begin position="21"/>
        <end position="42"/>
    </location>
</feature>
<dbReference type="Proteomes" id="UP000242917">
    <property type="component" value="Plasmid pNYT2"/>
</dbReference>
<keyword evidence="1" id="KW-0472">Membrane</keyword>
<dbReference type="OrthoDB" id="221860at2157"/>
<sequence>MDALQHLYRRLDNRVRGLSRLSYALLVGLISAAAVFAVRSLLPGDGSFGPIAMGVSMTVVYYALDPNNTT</sequence>
<accession>A0A2H5A4B6</accession>
<reference evidence="2 3" key="1">
    <citation type="submission" date="2017-01" db="EMBL/GenBank/DDBJ databases">
        <title>A Red Light-Sensitive Sensory Rhodopsin I From Haloarcula taiwanensis, A New Haloarchaeon Isolated From Taiwan.</title>
        <authorList>
            <person name="Yang C.-S."/>
            <person name="Han Y.-A."/>
            <person name="Chen P.-C."/>
            <person name="Ng W.V."/>
            <person name="Chen T.-W."/>
        </authorList>
    </citation>
    <scope>NUCLEOTIDE SEQUENCE [LARGE SCALE GENOMIC DNA]</scope>
    <source>
        <strain evidence="2 3">Taiwanensis</strain>
        <plasmid evidence="2 3">pNYT2</plasmid>
    </source>
</reference>
<keyword evidence="1" id="KW-1133">Transmembrane helix</keyword>
<protein>
    <submittedName>
        <fullName evidence="2">Uncharacterized protein</fullName>
    </submittedName>
</protein>
<evidence type="ECO:0000313" key="2">
    <source>
        <dbReference type="EMBL" id="AUG49588.1"/>
    </source>
</evidence>
<organism evidence="2 3">
    <name type="scientific">Haloarcula taiwanensis</name>
    <dbReference type="NCBI Taxonomy" id="1932004"/>
    <lineage>
        <taxon>Archaea</taxon>
        <taxon>Methanobacteriati</taxon>
        <taxon>Methanobacteriota</taxon>
        <taxon>Stenosarchaea group</taxon>
        <taxon>Halobacteria</taxon>
        <taxon>Halobacteriales</taxon>
        <taxon>Haloarculaceae</taxon>
        <taxon>Haloarcula</taxon>
    </lineage>
</organism>
<evidence type="ECO:0000313" key="3">
    <source>
        <dbReference type="Proteomes" id="UP000242917"/>
    </source>
</evidence>
<dbReference type="EMBL" id="CP019157">
    <property type="protein sequence ID" value="AUG49588.1"/>
    <property type="molecule type" value="Genomic_DNA"/>
</dbReference>
<keyword evidence="3" id="KW-1185">Reference proteome</keyword>
<geneLocation type="plasmid" evidence="2 3">
    <name>pNYT2</name>
</geneLocation>
<keyword evidence="2" id="KW-0614">Plasmid</keyword>
<name>A0A2H5A4B6_9EURY</name>
<dbReference type="KEGG" id="hta:BVU17_18640"/>
<feature type="transmembrane region" description="Helical" evidence="1">
    <location>
        <begin position="48"/>
        <end position="64"/>
    </location>
</feature>